<dbReference type="InterPro" id="IPR049563">
    <property type="entry name" value="TXTP-like"/>
</dbReference>
<keyword evidence="3 10" id="KW-0813">Transport</keyword>
<comment type="similarity">
    <text evidence="2 10">Belongs to the mitochondrial carrier (TC 2.A.29) family.</text>
</comment>
<dbReference type="EMBL" id="JANBUH010000145">
    <property type="protein sequence ID" value="KAJ2754018.1"/>
    <property type="molecule type" value="Genomic_DNA"/>
</dbReference>
<comment type="subcellular location">
    <subcellularLocation>
        <location evidence="1">Mitochondrion membrane</location>
        <topology evidence="1">Multi-pass membrane protein</topology>
    </subcellularLocation>
</comment>
<keyword evidence="8 9" id="KW-0472">Membrane</keyword>
<dbReference type="InterPro" id="IPR002067">
    <property type="entry name" value="MCP"/>
</dbReference>
<protein>
    <submittedName>
        <fullName evidence="11">Uncharacterized protein</fullName>
    </submittedName>
</protein>
<sequence>MNTRQIGTHLDKPIHSLVAGTVAGAVEGAITYPTELVKTKLQLSGSRQYLASGGQPFHGAIDCARATIRAQGLGGLYRGLTPMLAGNAAKAGVRFLTYDSIKTRLRRADGTLTMPRMMLAGMCAGIVEGATVVAPAETIKTRLINDQCLSRPKYSGVVDCVHTAVRTEGVAGIYRGVVPVMARQGANSCVRFAAYDSLRQWLVAPGKDKLPFWQSFALGMIAGTVTVFATMPLDVVKTRMQSLAAPQEYTGSLHCAYRVVSEEGVRALWKGATPRLSRLMFSGAIVFAVYEEVMKFLR</sequence>
<evidence type="ECO:0000256" key="1">
    <source>
        <dbReference type="ARBA" id="ARBA00004225"/>
    </source>
</evidence>
<keyword evidence="6" id="KW-1133">Transmembrane helix</keyword>
<name>A0A9W8LBY7_9FUNG</name>
<dbReference type="PROSITE" id="PS50920">
    <property type="entry name" value="SOLCAR"/>
    <property type="match status" value="3"/>
</dbReference>
<keyword evidence="4 9" id="KW-0812">Transmembrane</keyword>
<dbReference type="Proteomes" id="UP001140011">
    <property type="component" value="Unassembled WGS sequence"/>
</dbReference>
<dbReference type="SUPFAM" id="SSF103506">
    <property type="entry name" value="Mitochondrial carrier"/>
    <property type="match status" value="1"/>
</dbReference>
<keyword evidence="7" id="KW-0496">Mitochondrion</keyword>
<gene>
    <name evidence="11" type="ORF">GGI19_002714</name>
</gene>
<evidence type="ECO:0000256" key="8">
    <source>
        <dbReference type="ARBA" id="ARBA00023136"/>
    </source>
</evidence>
<dbReference type="Gene3D" id="1.50.40.10">
    <property type="entry name" value="Mitochondrial carrier domain"/>
    <property type="match status" value="1"/>
</dbReference>
<dbReference type="GO" id="GO:0071913">
    <property type="term" value="F:citrate secondary active transmembrane transporter activity"/>
    <property type="evidence" value="ECO:0007669"/>
    <property type="project" value="TreeGrafter"/>
</dbReference>
<evidence type="ECO:0000313" key="12">
    <source>
        <dbReference type="Proteomes" id="UP001140011"/>
    </source>
</evidence>
<keyword evidence="5" id="KW-0677">Repeat</keyword>
<dbReference type="GO" id="GO:0031966">
    <property type="term" value="C:mitochondrial membrane"/>
    <property type="evidence" value="ECO:0007669"/>
    <property type="project" value="UniProtKB-SubCell"/>
</dbReference>
<dbReference type="PANTHER" id="PTHR45788">
    <property type="entry name" value="SUCCINATE/FUMARATE MITOCHONDRIAL TRANSPORTER-RELATED"/>
    <property type="match status" value="1"/>
</dbReference>
<organism evidence="11 12">
    <name type="scientific">Coemansia pectinata</name>
    <dbReference type="NCBI Taxonomy" id="1052879"/>
    <lineage>
        <taxon>Eukaryota</taxon>
        <taxon>Fungi</taxon>
        <taxon>Fungi incertae sedis</taxon>
        <taxon>Zoopagomycota</taxon>
        <taxon>Kickxellomycotina</taxon>
        <taxon>Kickxellomycetes</taxon>
        <taxon>Kickxellales</taxon>
        <taxon>Kickxellaceae</taxon>
        <taxon>Coemansia</taxon>
    </lineage>
</organism>
<evidence type="ECO:0000256" key="9">
    <source>
        <dbReference type="PROSITE-ProRule" id="PRU00282"/>
    </source>
</evidence>
<evidence type="ECO:0000256" key="7">
    <source>
        <dbReference type="ARBA" id="ARBA00023128"/>
    </source>
</evidence>
<evidence type="ECO:0000256" key="4">
    <source>
        <dbReference type="ARBA" id="ARBA00022692"/>
    </source>
</evidence>
<dbReference type="OrthoDB" id="44467at2759"/>
<dbReference type="InterPro" id="IPR018108">
    <property type="entry name" value="MCP_transmembrane"/>
</dbReference>
<evidence type="ECO:0000256" key="6">
    <source>
        <dbReference type="ARBA" id="ARBA00022989"/>
    </source>
</evidence>
<dbReference type="GO" id="GO:0006843">
    <property type="term" value="P:mitochondrial citrate transmembrane transport"/>
    <property type="evidence" value="ECO:0007669"/>
    <property type="project" value="TreeGrafter"/>
</dbReference>
<dbReference type="Pfam" id="PF00153">
    <property type="entry name" value="Mito_carr"/>
    <property type="match status" value="3"/>
</dbReference>
<evidence type="ECO:0000256" key="5">
    <source>
        <dbReference type="ARBA" id="ARBA00022737"/>
    </source>
</evidence>
<feature type="repeat" description="Solcar" evidence="9">
    <location>
        <begin position="210"/>
        <end position="296"/>
    </location>
</feature>
<reference evidence="11" key="1">
    <citation type="submission" date="2022-07" db="EMBL/GenBank/DDBJ databases">
        <title>Phylogenomic reconstructions and comparative analyses of Kickxellomycotina fungi.</title>
        <authorList>
            <person name="Reynolds N.K."/>
            <person name="Stajich J.E."/>
            <person name="Barry K."/>
            <person name="Grigoriev I.V."/>
            <person name="Crous P."/>
            <person name="Smith M.E."/>
        </authorList>
    </citation>
    <scope>NUCLEOTIDE SEQUENCE</scope>
    <source>
        <strain evidence="11">BCRC 34297</strain>
    </source>
</reference>
<dbReference type="PRINTS" id="PR00926">
    <property type="entry name" value="MITOCARRIER"/>
</dbReference>
<dbReference type="PANTHER" id="PTHR45788:SF4">
    <property type="entry name" value="TRICARBOXYLATE TRANSPORT PROTEIN, MITOCHONDRIAL"/>
    <property type="match status" value="1"/>
</dbReference>
<evidence type="ECO:0000256" key="3">
    <source>
        <dbReference type="ARBA" id="ARBA00022448"/>
    </source>
</evidence>
<accession>A0A9W8LBY7</accession>
<feature type="repeat" description="Solcar" evidence="9">
    <location>
        <begin position="11"/>
        <end position="104"/>
    </location>
</feature>
<dbReference type="FunFam" id="1.50.40.10:FF:000007">
    <property type="entry name" value="Mitochondrial tricarboxylate transport protein-like"/>
    <property type="match status" value="1"/>
</dbReference>
<keyword evidence="12" id="KW-1185">Reference proteome</keyword>
<dbReference type="AlphaFoldDB" id="A0A9W8LBY7"/>
<proteinExistence type="inferred from homology"/>
<comment type="caution">
    <text evidence="11">The sequence shown here is derived from an EMBL/GenBank/DDBJ whole genome shotgun (WGS) entry which is preliminary data.</text>
</comment>
<evidence type="ECO:0000313" key="11">
    <source>
        <dbReference type="EMBL" id="KAJ2754018.1"/>
    </source>
</evidence>
<dbReference type="InterPro" id="IPR023395">
    <property type="entry name" value="MCP_dom_sf"/>
</dbReference>
<feature type="repeat" description="Solcar" evidence="9">
    <location>
        <begin position="116"/>
        <end position="201"/>
    </location>
</feature>
<evidence type="ECO:0000256" key="10">
    <source>
        <dbReference type="RuleBase" id="RU000488"/>
    </source>
</evidence>
<evidence type="ECO:0000256" key="2">
    <source>
        <dbReference type="ARBA" id="ARBA00006375"/>
    </source>
</evidence>